<gene>
    <name evidence="1" type="ORF">FEM03_18440</name>
</gene>
<evidence type="ECO:0000313" key="1">
    <source>
        <dbReference type="EMBL" id="TLD69348.1"/>
    </source>
</evidence>
<accession>A0A5R8KAK8</accession>
<evidence type="ECO:0000313" key="2">
    <source>
        <dbReference type="Proteomes" id="UP000306196"/>
    </source>
</evidence>
<proteinExistence type="predicted"/>
<dbReference type="RefSeq" id="WP_138087765.1">
    <property type="nucleotide sequence ID" value="NZ_VAUV01000014.1"/>
</dbReference>
<name>A0A5R8KAK8_9BACT</name>
<sequence length="72" mass="8640">MELTQLMDEVRSTRDQGKLWTRTRELLDEARKELEVREENWTEAGRKEGTPEHELVRALQWRVATIKEFLSL</sequence>
<reference evidence="1 2" key="1">
    <citation type="submission" date="2019-05" db="EMBL/GenBank/DDBJ databases">
        <title>Verrucobacter flavum gen. nov., sp. nov. a new member of the family Verrucomicrobiaceae.</title>
        <authorList>
            <person name="Szuroczki S."/>
            <person name="Abbaszade G."/>
            <person name="Szabo A."/>
            <person name="Felfoldi T."/>
            <person name="Schumann P."/>
            <person name="Boka K."/>
            <person name="Keki Z."/>
            <person name="Toumi M."/>
            <person name="Toth E."/>
        </authorList>
    </citation>
    <scope>NUCLEOTIDE SEQUENCE [LARGE SCALE GENOMIC DNA]</scope>
    <source>
        <strain evidence="1 2">MG-N-17</strain>
    </source>
</reference>
<comment type="caution">
    <text evidence="1">The sequence shown here is derived from an EMBL/GenBank/DDBJ whole genome shotgun (WGS) entry which is preliminary data.</text>
</comment>
<dbReference type="Proteomes" id="UP000306196">
    <property type="component" value="Unassembled WGS sequence"/>
</dbReference>
<organism evidence="1 2">
    <name type="scientific">Phragmitibacter flavus</name>
    <dbReference type="NCBI Taxonomy" id="2576071"/>
    <lineage>
        <taxon>Bacteria</taxon>
        <taxon>Pseudomonadati</taxon>
        <taxon>Verrucomicrobiota</taxon>
        <taxon>Verrucomicrobiia</taxon>
        <taxon>Verrucomicrobiales</taxon>
        <taxon>Verrucomicrobiaceae</taxon>
        <taxon>Phragmitibacter</taxon>
    </lineage>
</organism>
<keyword evidence="2" id="KW-1185">Reference proteome</keyword>
<dbReference type="EMBL" id="VAUV01000014">
    <property type="protein sequence ID" value="TLD69348.1"/>
    <property type="molecule type" value="Genomic_DNA"/>
</dbReference>
<dbReference type="AlphaFoldDB" id="A0A5R8KAK8"/>
<protein>
    <submittedName>
        <fullName evidence="1">Uncharacterized protein</fullName>
    </submittedName>
</protein>